<gene>
    <name evidence="2" type="ORF">PENSUB_2416</name>
</gene>
<evidence type="ECO:0008006" key="4">
    <source>
        <dbReference type="Google" id="ProtNLM"/>
    </source>
</evidence>
<sequence>MASKKGVSTSLAEVKVKKPACAECRRRKKRCGHRDDLSPASQAIVSPASAANAADVPPAAVQVDNSIDDNNTTAVIPHPTLEGDQGRNPTTSASGADIPAVAAPGTAADTPSERRSQTRLRISKPRRPKASPPSASNNLGGTGLVGGTGLLAVNSSFARELGKLLERFESNYQASIIAHNAVLETGKDVKELVEWWVRTWSE</sequence>
<proteinExistence type="predicted"/>
<comment type="caution">
    <text evidence="2">The sequence shown here is derived from an EMBL/GenBank/DDBJ whole genome shotgun (WGS) entry which is preliminary data.</text>
</comment>
<keyword evidence="3" id="KW-1185">Reference proteome</keyword>
<protein>
    <recommendedName>
        <fullName evidence="4">Zn(2)-C6 fungal-type domain-containing protein</fullName>
    </recommendedName>
</protein>
<feature type="region of interest" description="Disordered" evidence="1">
    <location>
        <begin position="25"/>
        <end position="141"/>
    </location>
</feature>
<evidence type="ECO:0000313" key="3">
    <source>
        <dbReference type="Proteomes" id="UP000186955"/>
    </source>
</evidence>
<dbReference type="AlphaFoldDB" id="A0A1Q5UHT9"/>
<organism evidence="2 3">
    <name type="scientific">Penicillium subrubescens</name>
    <dbReference type="NCBI Taxonomy" id="1316194"/>
    <lineage>
        <taxon>Eukaryota</taxon>
        <taxon>Fungi</taxon>
        <taxon>Dikarya</taxon>
        <taxon>Ascomycota</taxon>
        <taxon>Pezizomycotina</taxon>
        <taxon>Eurotiomycetes</taxon>
        <taxon>Eurotiomycetidae</taxon>
        <taxon>Eurotiales</taxon>
        <taxon>Aspergillaceae</taxon>
        <taxon>Penicillium</taxon>
    </lineage>
</organism>
<evidence type="ECO:0000256" key="1">
    <source>
        <dbReference type="SAM" id="MobiDB-lite"/>
    </source>
</evidence>
<reference evidence="2 3" key="1">
    <citation type="submission" date="2016-10" db="EMBL/GenBank/DDBJ databases">
        <title>Genome sequence of the ascomycete fungus Penicillium subrubescens.</title>
        <authorList>
            <person name="De Vries R.P."/>
            <person name="Peng M."/>
            <person name="Dilokpimol A."/>
            <person name="Hilden K."/>
            <person name="Makela M.R."/>
            <person name="Grigoriev I."/>
            <person name="Riley R."/>
            <person name="Granchi Z."/>
        </authorList>
    </citation>
    <scope>NUCLEOTIDE SEQUENCE [LARGE SCALE GENOMIC DNA]</scope>
    <source>
        <strain evidence="2 3">CBS 132785</strain>
    </source>
</reference>
<accession>A0A1Q5UHT9</accession>
<dbReference type="Proteomes" id="UP000186955">
    <property type="component" value="Unassembled WGS sequence"/>
</dbReference>
<dbReference type="EMBL" id="MNBE01000251">
    <property type="protein sequence ID" value="OKP12058.1"/>
    <property type="molecule type" value="Genomic_DNA"/>
</dbReference>
<name>A0A1Q5UHT9_9EURO</name>
<feature type="compositionally biased region" description="Low complexity" evidence="1">
    <location>
        <begin position="42"/>
        <end position="65"/>
    </location>
</feature>
<feature type="compositionally biased region" description="Basic residues" evidence="1">
    <location>
        <begin position="117"/>
        <end position="129"/>
    </location>
</feature>
<evidence type="ECO:0000313" key="2">
    <source>
        <dbReference type="EMBL" id="OKP12058.1"/>
    </source>
</evidence>